<dbReference type="EMBL" id="MLFT02000012">
    <property type="protein sequence ID" value="PHT33134.1"/>
    <property type="molecule type" value="Genomic_DNA"/>
</dbReference>
<evidence type="ECO:0000256" key="9">
    <source>
        <dbReference type="ARBA" id="ARBA00023136"/>
    </source>
</evidence>
<protein>
    <recommendedName>
        <fullName evidence="3">Signal recognition particle receptor subunit beta</fullName>
    </recommendedName>
</protein>
<keyword evidence="10" id="KW-0675">Receptor</keyword>
<keyword evidence="12" id="KW-1185">Reference proteome</keyword>
<keyword evidence="8" id="KW-0342">GTP-binding</keyword>
<comment type="caution">
    <text evidence="11">The sequence shown here is derived from an EMBL/GenBank/DDBJ whole genome shotgun (WGS) entry which is preliminary data.</text>
</comment>
<keyword evidence="7" id="KW-1133">Transmembrane helix</keyword>
<evidence type="ECO:0000256" key="3">
    <source>
        <dbReference type="ARBA" id="ARBA00020256"/>
    </source>
</evidence>
<dbReference type="SUPFAM" id="SSF52540">
    <property type="entry name" value="P-loop containing nucleoside triphosphate hydrolases"/>
    <property type="match status" value="1"/>
</dbReference>
<name>A0A2G2VJI1_CAPBA</name>
<accession>A0A2G2VJI1</accession>
<organism evidence="11 12">
    <name type="scientific">Capsicum baccatum</name>
    <name type="common">Peruvian pepper</name>
    <dbReference type="NCBI Taxonomy" id="33114"/>
    <lineage>
        <taxon>Eukaryota</taxon>
        <taxon>Viridiplantae</taxon>
        <taxon>Streptophyta</taxon>
        <taxon>Embryophyta</taxon>
        <taxon>Tracheophyta</taxon>
        <taxon>Spermatophyta</taxon>
        <taxon>Magnoliopsida</taxon>
        <taxon>eudicotyledons</taxon>
        <taxon>Gunneridae</taxon>
        <taxon>Pentapetalae</taxon>
        <taxon>asterids</taxon>
        <taxon>lamiids</taxon>
        <taxon>Solanales</taxon>
        <taxon>Solanaceae</taxon>
        <taxon>Solanoideae</taxon>
        <taxon>Capsiceae</taxon>
        <taxon>Capsicum</taxon>
    </lineage>
</organism>
<dbReference type="OrthoDB" id="41266at2759"/>
<dbReference type="Pfam" id="PF09439">
    <property type="entry name" value="SRPRB"/>
    <property type="match status" value="1"/>
</dbReference>
<reference evidence="11 12" key="1">
    <citation type="journal article" date="2017" name="Genome Biol.">
        <title>New reference genome sequences of hot pepper reveal the massive evolution of plant disease-resistance genes by retroduplication.</title>
        <authorList>
            <person name="Kim S."/>
            <person name="Park J."/>
            <person name="Yeom S.I."/>
            <person name="Kim Y.M."/>
            <person name="Seo E."/>
            <person name="Kim K.T."/>
            <person name="Kim M.S."/>
            <person name="Lee J.M."/>
            <person name="Cheong K."/>
            <person name="Shin H.S."/>
            <person name="Kim S.B."/>
            <person name="Han K."/>
            <person name="Lee J."/>
            <person name="Park M."/>
            <person name="Lee H.A."/>
            <person name="Lee H.Y."/>
            <person name="Lee Y."/>
            <person name="Oh S."/>
            <person name="Lee J.H."/>
            <person name="Choi E."/>
            <person name="Choi E."/>
            <person name="Lee S.E."/>
            <person name="Jeon J."/>
            <person name="Kim H."/>
            <person name="Choi G."/>
            <person name="Song H."/>
            <person name="Lee J."/>
            <person name="Lee S.C."/>
            <person name="Kwon J.K."/>
            <person name="Lee H.Y."/>
            <person name="Koo N."/>
            <person name="Hong Y."/>
            <person name="Kim R.W."/>
            <person name="Kang W.H."/>
            <person name="Huh J.H."/>
            <person name="Kang B.C."/>
            <person name="Yang T.J."/>
            <person name="Lee Y.H."/>
            <person name="Bennetzen J.L."/>
            <person name="Choi D."/>
        </authorList>
    </citation>
    <scope>NUCLEOTIDE SEQUENCE [LARGE SCALE GENOMIC DNA]</scope>
    <source>
        <strain evidence="12">cv. PBC81</strain>
    </source>
</reference>
<keyword evidence="4" id="KW-0812">Transmembrane</keyword>
<evidence type="ECO:0000256" key="10">
    <source>
        <dbReference type="ARBA" id="ARBA00023170"/>
    </source>
</evidence>
<reference evidence="12" key="2">
    <citation type="journal article" date="2017" name="J. Anim. Genet.">
        <title>Multiple reference genome sequences of hot pepper reveal the massive evolution of plant disease resistance genes by retroduplication.</title>
        <authorList>
            <person name="Kim S."/>
            <person name="Park J."/>
            <person name="Yeom S.-I."/>
            <person name="Kim Y.-M."/>
            <person name="Seo E."/>
            <person name="Kim K.-T."/>
            <person name="Kim M.-S."/>
            <person name="Lee J.M."/>
            <person name="Cheong K."/>
            <person name="Shin H.-S."/>
            <person name="Kim S.-B."/>
            <person name="Han K."/>
            <person name="Lee J."/>
            <person name="Park M."/>
            <person name="Lee H.-A."/>
            <person name="Lee H.-Y."/>
            <person name="Lee Y."/>
            <person name="Oh S."/>
            <person name="Lee J.H."/>
            <person name="Choi E."/>
            <person name="Choi E."/>
            <person name="Lee S.E."/>
            <person name="Jeon J."/>
            <person name="Kim H."/>
            <person name="Choi G."/>
            <person name="Song H."/>
            <person name="Lee J."/>
            <person name="Lee S.-C."/>
            <person name="Kwon J.-K."/>
            <person name="Lee H.-Y."/>
            <person name="Koo N."/>
            <person name="Hong Y."/>
            <person name="Kim R.W."/>
            <person name="Kang W.-H."/>
            <person name="Huh J.H."/>
            <person name="Kang B.-C."/>
            <person name="Yang T.-J."/>
            <person name="Lee Y.-H."/>
            <person name="Bennetzen J.L."/>
            <person name="Choi D."/>
        </authorList>
    </citation>
    <scope>NUCLEOTIDE SEQUENCE [LARGE SCALE GENOMIC DNA]</scope>
    <source>
        <strain evidence="12">cv. PBC81</strain>
    </source>
</reference>
<keyword evidence="6" id="KW-0256">Endoplasmic reticulum</keyword>
<sequence>MFSIFQRAIYIYIRINIARVNAPKSSELHRASVQQIVFLKSLVCIFKRTPSSTILLTGLGGSGKTFLFDKLSDGSAHQGTVTSMEPNEDSFILRAETYKKRKNRPVRVADVPLHSRLCPKLDKFSPQAAGIVFLVDLEKFLPHSYLYEILMKETVVKKKIPVLLLCNKVDKTTAHTKEFIRENSSRRKSGTVHRGECKTATQQVTYALNGMIKLDEFRQYTRRGMDAPVRRCERLLDGFRRGRGRPKKVLGRGD</sequence>
<comment type="subcellular location">
    <subcellularLocation>
        <location evidence="1">Endoplasmic reticulum membrane</location>
        <topology evidence="1">Single-pass membrane protein</topology>
    </subcellularLocation>
</comment>
<dbReference type="GO" id="GO:0005525">
    <property type="term" value="F:GTP binding"/>
    <property type="evidence" value="ECO:0007669"/>
    <property type="project" value="UniProtKB-KW"/>
</dbReference>
<evidence type="ECO:0000256" key="4">
    <source>
        <dbReference type="ARBA" id="ARBA00022692"/>
    </source>
</evidence>
<evidence type="ECO:0000256" key="8">
    <source>
        <dbReference type="ARBA" id="ARBA00023134"/>
    </source>
</evidence>
<evidence type="ECO:0000256" key="2">
    <source>
        <dbReference type="ARBA" id="ARBA00005619"/>
    </source>
</evidence>
<proteinExistence type="inferred from homology"/>
<keyword evidence="5" id="KW-0547">Nucleotide-binding</keyword>
<gene>
    <name evidence="11" type="ORF">CQW23_29471</name>
</gene>
<comment type="similarity">
    <text evidence="2">Belongs to the SRP receptor beta subunit family.</text>
</comment>
<evidence type="ECO:0000313" key="12">
    <source>
        <dbReference type="Proteomes" id="UP000224567"/>
    </source>
</evidence>
<keyword evidence="9" id="KW-0472">Membrane</keyword>
<dbReference type="Proteomes" id="UP000224567">
    <property type="component" value="Unassembled WGS sequence"/>
</dbReference>
<dbReference type="InterPro" id="IPR027417">
    <property type="entry name" value="P-loop_NTPase"/>
</dbReference>
<dbReference type="AlphaFoldDB" id="A0A2G2VJI1"/>
<evidence type="ECO:0000256" key="1">
    <source>
        <dbReference type="ARBA" id="ARBA00004389"/>
    </source>
</evidence>
<evidence type="ECO:0000313" key="11">
    <source>
        <dbReference type="EMBL" id="PHT33134.1"/>
    </source>
</evidence>
<evidence type="ECO:0000256" key="5">
    <source>
        <dbReference type="ARBA" id="ARBA00022741"/>
    </source>
</evidence>
<evidence type="ECO:0000256" key="6">
    <source>
        <dbReference type="ARBA" id="ARBA00022824"/>
    </source>
</evidence>
<dbReference type="InterPro" id="IPR019009">
    <property type="entry name" value="SRP_receptor_beta_su"/>
</dbReference>
<dbReference type="Gene3D" id="3.40.50.300">
    <property type="entry name" value="P-loop containing nucleotide triphosphate hydrolases"/>
    <property type="match status" value="1"/>
</dbReference>
<evidence type="ECO:0000256" key="7">
    <source>
        <dbReference type="ARBA" id="ARBA00022989"/>
    </source>
</evidence>
<dbReference type="GO" id="GO:0005789">
    <property type="term" value="C:endoplasmic reticulum membrane"/>
    <property type="evidence" value="ECO:0007669"/>
    <property type="project" value="UniProtKB-SubCell"/>
</dbReference>
<dbReference type="STRING" id="33114.A0A2G2VJI1"/>